<evidence type="ECO:0000313" key="9">
    <source>
        <dbReference type="EMBL" id="OIJ16621.1"/>
    </source>
</evidence>
<evidence type="ECO:0000256" key="6">
    <source>
        <dbReference type="ARBA" id="ARBA00023316"/>
    </source>
</evidence>
<dbReference type="EMBL" id="MLQR01000004">
    <property type="protein sequence ID" value="OIJ16621.1"/>
    <property type="molecule type" value="Genomic_DNA"/>
</dbReference>
<reference evidence="9 10" key="1">
    <citation type="submission" date="2016-10" db="EMBL/GenBank/DDBJ databases">
        <title>Draft genome sequences of four alkaliphilic bacteria belonging to the Anaerobacillus genus.</title>
        <authorList>
            <person name="Bassil N.M."/>
            <person name="Lloyd J.R."/>
        </authorList>
    </citation>
    <scope>NUCLEOTIDE SEQUENCE [LARGE SCALE GENOMIC DNA]</scope>
    <source>
        <strain evidence="9 10">DSM 18345</strain>
    </source>
</reference>
<comment type="catalytic activity">
    <reaction evidence="7">
        <text>a peptidoglycan chain = a peptidoglycan chain with N-acetyl-1,6-anhydromuramyl-[peptide] at the reducing end + a peptidoglycan chain with N-acetylglucosamine at the non-reducing end.</text>
        <dbReference type="EC" id="4.2.2.29"/>
    </reaction>
</comment>
<keyword evidence="4 7" id="KW-0472">Membrane</keyword>
<evidence type="ECO:0000256" key="3">
    <source>
        <dbReference type="ARBA" id="ARBA00022989"/>
    </source>
</evidence>
<sequence length="375" mass="43445">MEKEEKKKQKLEIKRKKLQERQEEASIVRKIVLACLLFIIIALGIAGTSAYYYVKSSLGPMDETDEEMIDIHIPIGSTSTRIGNILEENGLINNSSFFRYYIRYRNESGFQAGDYQLSKSMTMDEIIVALKEGTLLQDYAVSFTIPEGRWLENILKTISENTNHELKDLEEKVKDEQYLKELINRYTVLTEDIINEEIRWPLEGYLFPARYDFVEENPSIETIIESMLTRTEQVVGRYFDDLEDSEYTTHEILTLASIIEGEAQKSEDRYKISGVLYNRLNQNMRLEVDPTVAYAHGEHLSRTLYAHLEINSPYNTYRITGIPVGPINNPGEASIKAALQPAEHNDLFFYATNEGNVIYSETFQQHQEVLREYRD</sequence>
<evidence type="ECO:0000256" key="1">
    <source>
        <dbReference type="ARBA" id="ARBA00022475"/>
    </source>
</evidence>
<evidence type="ECO:0000256" key="4">
    <source>
        <dbReference type="ARBA" id="ARBA00023136"/>
    </source>
</evidence>
<dbReference type="CDD" id="cd08010">
    <property type="entry name" value="MltG_like"/>
    <property type="match status" value="1"/>
</dbReference>
<dbReference type="Proteomes" id="UP000179524">
    <property type="component" value="Unassembled WGS sequence"/>
</dbReference>
<comment type="subcellular location">
    <subcellularLocation>
        <location evidence="7">Cell membrane</location>
        <topology evidence="7">Single-pass membrane protein</topology>
    </subcellularLocation>
</comment>
<dbReference type="InterPro" id="IPR003770">
    <property type="entry name" value="MLTG-like"/>
</dbReference>
<dbReference type="Pfam" id="PF02618">
    <property type="entry name" value="YceG"/>
    <property type="match status" value="1"/>
</dbReference>
<dbReference type="HAMAP" id="MF_02065">
    <property type="entry name" value="MltG"/>
    <property type="match status" value="1"/>
</dbReference>
<name>A0A1S2LVQ6_9BACI</name>
<evidence type="ECO:0000256" key="5">
    <source>
        <dbReference type="ARBA" id="ARBA00023239"/>
    </source>
</evidence>
<keyword evidence="3 7" id="KW-1133">Transmembrane helix</keyword>
<dbReference type="GO" id="GO:0071555">
    <property type="term" value="P:cell wall organization"/>
    <property type="evidence" value="ECO:0007669"/>
    <property type="project" value="UniProtKB-KW"/>
</dbReference>
<evidence type="ECO:0000313" key="10">
    <source>
        <dbReference type="Proteomes" id="UP000179524"/>
    </source>
</evidence>
<feature type="site" description="Important for catalytic activity" evidence="7">
    <location>
        <position position="262"/>
    </location>
</feature>
<dbReference type="Gene3D" id="3.30.1490.480">
    <property type="entry name" value="Endolytic murein transglycosylase"/>
    <property type="match status" value="1"/>
</dbReference>
<dbReference type="GO" id="GO:0005886">
    <property type="term" value="C:plasma membrane"/>
    <property type="evidence" value="ECO:0007669"/>
    <property type="project" value="UniProtKB-SubCell"/>
</dbReference>
<dbReference type="RefSeq" id="WP_071308605.1">
    <property type="nucleotide sequence ID" value="NZ_MLQR01000004.1"/>
</dbReference>
<accession>A0A1S2LVQ6</accession>
<dbReference type="PANTHER" id="PTHR30518:SF2">
    <property type="entry name" value="ENDOLYTIC MUREIN TRANSGLYCOSYLASE"/>
    <property type="match status" value="1"/>
</dbReference>
<gene>
    <name evidence="7" type="primary">mltG</name>
    <name evidence="9" type="ORF">BKP37_05145</name>
</gene>
<organism evidence="9 10">
    <name type="scientific">Anaerobacillus alkalilacustris</name>
    <dbReference type="NCBI Taxonomy" id="393763"/>
    <lineage>
        <taxon>Bacteria</taxon>
        <taxon>Bacillati</taxon>
        <taxon>Bacillota</taxon>
        <taxon>Bacilli</taxon>
        <taxon>Bacillales</taxon>
        <taxon>Bacillaceae</taxon>
        <taxon>Anaerobacillus</taxon>
    </lineage>
</organism>
<comment type="similarity">
    <text evidence="7">Belongs to the transglycosylase MltG family.</text>
</comment>
<dbReference type="PANTHER" id="PTHR30518">
    <property type="entry name" value="ENDOLYTIC MUREIN TRANSGLYCOSYLASE"/>
    <property type="match status" value="1"/>
</dbReference>
<evidence type="ECO:0000256" key="8">
    <source>
        <dbReference type="SAM" id="Coils"/>
    </source>
</evidence>
<protein>
    <recommendedName>
        <fullName evidence="7">Endolytic murein transglycosylase</fullName>
        <ecNumber evidence="7">4.2.2.29</ecNumber>
    </recommendedName>
    <alternativeName>
        <fullName evidence="7">Peptidoglycan lytic transglycosylase</fullName>
    </alternativeName>
    <alternativeName>
        <fullName evidence="7">Peptidoglycan polymerization terminase</fullName>
    </alternativeName>
</protein>
<dbReference type="NCBIfam" id="TIGR00247">
    <property type="entry name" value="endolytic transglycosylase MltG"/>
    <property type="match status" value="1"/>
</dbReference>
<dbReference type="GO" id="GO:0009252">
    <property type="term" value="P:peptidoglycan biosynthetic process"/>
    <property type="evidence" value="ECO:0007669"/>
    <property type="project" value="UniProtKB-UniRule"/>
</dbReference>
<comment type="caution">
    <text evidence="9">The sequence shown here is derived from an EMBL/GenBank/DDBJ whole genome shotgun (WGS) entry which is preliminary data.</text>
</comment>
<comment type="function">
    <text evidence="7">Functions as a peptidoglycan terminase that cleaves nascent peptidoglycan strands endolytically to terminate their elongation.</text>
</comment>
<proteinExistence type="inferred from homology"/>
<keyword evidence="10" id="KW-1185">Reference proteome</keyword>
<dbReference type="OrthoDB" id="9814591at2"/>
<keyword evidence="5 7" id="KW-0456">Lyase</keyword>
<feature type="coiled-coil region" evidence="8">
    <location>
        <begin position="1"/>
        <end position="28"/>
    </location>
</feature>
<evidence type="ECO:0000256" key="7">
    <source>
        <dbReference type="HAMAP-Rule" id="MF_02065"/>
    </source>
</evidence>
<dbReference type="EC" id="4.2.2.29" evidence="7"/>
<keyword evidence="1 7" id="KW-1003">Cell membrane</keyword>
<feature type="transmembrane region" description="Helical" evidence="7">
    <location>
        <begin position="31"/>
        <end position="54"/>
    </location>
</feature>
<keyword evidence="8" id="KW-0175">Coiled coil</keyword>
<keyword evidence="2 7" id="KW-0812">Transmembrane</keyword>
<evidence type="ECO:0000256" key="2">
    <source>
        <dbReference type="ARBA" id="ARBA00022692"/>
    </source>
</evidence>
<keyword evidence="6 7" id="KW-0961">Cell wall biogenesis/degradation</keyword>
<dbReference type="AlphaFoldDB" id="A0A1S2LVQ6"/>
<dbReference type="GO" id="GO:0008932">
    <property type="term" value="F:lytic endotransglycosylase activity"/>
    <property type="evidence" value="ECO:0007669"/>
    <property type="project" value="UniProtKB-UniRule"/>
</dbReference>